<feature type="region of interest" description="Disordered" evidence="1">
    <location>
        <begin position="536"/>
        <end position="595"/>
    </location>
</feature>
<keyword evidence="5" id="KW-1185">Reference proteome</keyword>
<comment type="caution">
    <text evidence="4">The sequence shown here is derived from an EMBL/GenBank/DDBJ whole genome shotgun (WGS) entry which is preliminary data.</text>
</comment>
<feature type="transmembrane region" description="Helical" evidence="2">
    <location>
        <begin position="98"/>
        <end position="119"/>
    </location>
</feature>
<proteinExistence type="predicted"/>
<dbReference type="RefSeq" id="WP_378716872.1">
    <property type="nucleotide sequence ID" value="NZ_JBHLHV010000001.1"/>
</dbReference>
<protein>
    <submittedName>
        <fullName evidence="4">PH domain-containing protein</fullName>
    </submittedName>
</protein>
<keyword evidence="2" id="KW-0812">Transmembrane</keyword>
<evidence type="ECO:0000256" key="1">
    <source>
        <dbReference type="SAM" id="MobiDB-lite"/>
    </source>
</evidence>
<evidence type="ECO:0000256" key="2">
    <source>
        <dbReference type="SAM" id="Phobius"/>
    </source>
</evidence>
<keyword evidence="2" id="KW-1133">Transmembrane helix</keyword>
<dbReference type="EMBL" id="JBHLHV010000001">
    <property type="protein sequence ID" value="MFB8891924.1"/>
    <property type="molecule type" value="Genomic_DNA"/>
</dbReference>
<evidence type="ECO:0000313" key="5">
    <source>
        <dbReference type="Proteomes" id="UP001589643"/>
    </source>
</evidence>
<evidence type="ECO:0000313" key="4">
    <source>
        <dbReference type="EMBL" id="MFB8891924.1"/>
    </source>
</evidence>
<feature type="transmembrane region" description="Helical" evidence="2">
    <location>
        <begin position="263"/>
        <end position="281"/>
    </location>
</feature>
<dbReference type="PANTHER" id="PTHR34473">
    <property type="entry name" value="UPF0699 TRANSMEMBRANE PROTEIN YDBS"/>
    <property type="match status" value="1"/>
</dbReference>
<feature type="domain" description="YdbS-like PH" evidence="3">
    <location>
        <begin position="439"/>
        <end position="511"/>
    </location>
</feature>
<organism evidence="4 5">
    <name type="scientific">Microbacterium plantarum</name>
    <dbReference type="NCBI Taxonomy" id="1816425"/>
    <lineage>
        <taxon>Bacteria</taxon>
        <taxon>Bacillati</taxon>
        <taxon>Actinomycetota</taxon>
        <taxon>Actinomycetes</taxon>
        <taxon>Micrococcales</taxon>
        <taxon>Microbacteriaceae</taxon>
        <taxon>Microbacterium</taxon>
    </lineage>
</organism>
<gene>
    <name evidence="4" type="ORF">AB7P39_03605</name>
</gene>
<feature type="transmembrane region" description="Helical" evidence="2">
    <location>
        <begin position="287"/>
        <end position="305"/>
    </location>
</feature>
<evidence type="ECO:0000259" key="3">
    <source>
        <dbReference type="Pfam" id="PF03703"/>
    </source>
</evidence>
<keyword evidence="2" id="KW-0472">Membrane</keyword>
<dbReference type="Pfam" id="PF03703">
    <property type="entry name" value="bPH_2"/>
    <property type="match status" value="2"/>
</dbReference>
<accession>A0ABV5EPN8</accession>
<reference evidence="4 5" key="1">
    <citation type="submission" date="2024-08" db="EMBL/GenBank/DDBJ databases">
        <title>Heavy metals resistant antinobacteria isolated from wastewater.</title>
        <authorList>
            <person name="Roman Ponce B."/>
            <person name="Blanco Mercado M.A."/>
            <person name="Avila Aldana I.N."/>
            <person name="Morales Arrieta S."/>
        </authorList>
    </citation>
    <scope>NUCLEOTIDE SEQUENCE [LARGE SCALE GENOMIC DNA]</scope>
    <source>
        <strain evidence="5">sma-1</strain>
    </source>
</reference>
<dbReference type="PANTHER" id="PTHR34473:SF2">
    <property type="entry name" value="UPF0699 TRANSMEMBRANE PROTEIN YDBT"/>
    <property type="match status" value="1"/>
</dbReference>
<feature type="compositionally biased region" description="Pro residues" evidence="1">
    <location>
        <begin position="542"/>
        <end position="568"/>
    </location>
</feature>
<dbReference type="InterPro" id="IPR005182">
    <property type="entry name" value="YdbS-like_PH"/>
</dbReference>
<dbReference type="Proteomes" id="UP001589643">
    <property type="component" value="Unassembled WGS sequence"/>
</dbReference>
<feature type="domain" description="YdbS-like PH" evidence="3">
    <location>
        <begin position="121"/>
        <end position="197"/>
    </location>
</feature>
<feature type="transmembrane region" description="Helical" evidence="2">
    <location>
        <begin position="41"/>
        <end position="59"/>
    </location>
</feature>
<sequence>MTDPVPTPPPADATVSAPPAELVRSPLSDGEWHRLHPLTPLLRGGLALLVVLGIVVANMRDRLISIFVPAFAPDAPIDEWEEYEAAGDPIGWVLANNLLLIALLVTVGVLALIIGAFYLSWRFHTFRITDDDVEVRSGILSRTQRRAPLDRVQGVNLTRPAVARLLGAAKLEIVGAGTDANVKLEYLSTGNAETIRADILRLASGQRLAEQRAAAAAAGGARIAVADTVARGITGLIEGDDADAAEPESVVRIPPGRLIGSQLASWGTVVILAGATALAIALSQGVFWVLFAYFPALLGFGAYWVRTIVKSLRYSIAPTRDGVRVTFGLLTTVSEILPPGRIHAVEITQSILWRGFGWWTVRINRMTGRSASDTTTDQFTTVLPVGTLADVERVLGLILPSVSEEERAAIVRNGVLGGSSAGGYVTTPRRARIVRPLSWRRNGLAIEGDLLMLRRGLIWRMLAVLPLARLQSVALHQGPVSRALRVATLRAHTVSGPVLTAVAGIDRDDVIAAFERVAHVAVSAAASDRSHRWAEVADAAEPVPPVPAAPVPVPSPNAGPSPVPPPPSATELTPGAVPPPPYVPPAGETSPESER</sequence>
<name>A0ABV5EPN8_9MICO</name>